<dbReference type="HOGENOM" id="CLU_084872_1_0_1"/>
<dbReference type="Pfam" id="PF05154">
    <property type="entry name" value="TM2"/>
    <property type="match status" value="1"/>
</dbReference>
<reference evidence="11 12" key="1">
    <citation type="journal article" date="2013" name="Nature">
        <title>Insights into bilaterian evolution from three spiralian genomes.</title>
        <authorList>
            <person name="Simakov O."/>
            <person name="Marletaz F."/>
            <person name="Cho S.J."/>
            <person name="Edsinger-Gonzales E."/>
            <person name="Havlak P."/>
            <person name="Hellsten U."/>
            <person name="Kuo D.H."/>
            <person name="Larsson T."/>
            <person name="Lv J."/>
            <person name="Arendt D."/>
            <person name="Savage R."/>
            <person name="Osoegawa K."/>
            <person name="de Jong P."/>
            <person name="Grimwood J."/>
            <person name="Chapman J.A."/>
            <person name="Shapiro H."/>
            <person name="Aerts A."/>
            <person name="Otillar R.P."/>
            <person name="Terry A.Y."/>
            <person name="Boore J.L."/>
            <person name="Grigoriev I.V."/>
            <person name="Lindberg D.R."/>
            <person name="Seaver E.C."/>
            <person name="Weisblat D.A."/>
            <person name="Putnam N.H."/>
            <person name="Rokhsar D.S."/>
        </authorList>
    </citation>
    <scope>NUCLEOTIDE SEQUENCE [LARGE SCALE GENOMIC DNA]</scope>
</reference>
<keyword evidence="4 9" id="KW-0732">Signal</keyword>
<evidence type="ECO:0000256" key="2">
    <source>
        <dbReference type="ARBA" id="ARBA00008284"/>
    </source>
</evidence>
<dbReference type="RefSeq" id="XP_009054850.1">
    <property type="nucleotide sequence ID" value="XM_009056602.1"/>
</dbReference>
<keyword evidence="6 8" id="KW-0472">Membrane</keyword>
<evidence type="ECO:0000313" key="11">
    <source>
        <dbReference type="EMBL" id="ESO94576.1"/>
    </source>
</evidence>
<feature type="transmembrane region" description="Helical" evidence="8">
    <location>
        <begin position="190"/>
        <end position="209"/>
    </location>
</feature>
<keyword evidence="7" id="KW-0325">Glycoprotein</keyword>
<dbReference type="KEGG" id="lgi:LOTGIDRAFT_215567"/>
<dbReference type="AlphaFoldDB" id="V4ALV5"/>
<evidence type="ECO:0000259" key="10">
    <source>
        <dbReference type="Pfam" id="PF05154"/>
    </source>
</evidence>
<dbReference type="EMBL" id="KB201802">
    <property type="protein sequence ID" value="ESO94576.1"/>
    <property type="molecule type" value="Genomic_DNA"/>
</dbReference>
<evidence type="ECO:0000256" key="5">
    <source>
        <dbReference type="ARBA" id="ARBA00022989"/>
    </source>
</evidence>
<feature type="domain" description="TM2" evidence="10">
    <location>
        <begin position="187"/>
        <end position="235"/>
    </location>
</feature>
<comment type="similarity">
    <text evidence="2">Belongs to the TM2 family.</text>
</comment>
<feature type="transmembrane region" description="Helical" evidence="8">
    <location>
        <begin position="221"/>
        <end position="242"/>
    </location>
</feature>
<evidence type="ECO:0000256" key="6">
    <source>
        <dbReference type="ARBA" id="ARBA00023136"/>
    </source>
</evidence>
<dbReference type="OMA" id="HANCNSA"/>
<dbReference type="InterPro" id="IPR050932">
    <property type="entry name" value="TM2D1-3-like"/>
</dbReference>
<evidence type="ECO:0000256" key="4">
    <source>
        <dbReference type="ARBA" id="ARBA00022729"/>
    </source>
</evidence>
<dbReference type="Proteomes" id="UP000030746">
    <property type="component" value="Unassembled WGS sequence"/>
</dbReference>
<feature type="signal peptide" evidence="9">
    <location>
        <begin position="1"/>
        <end position="19"/>
    </location>
</feature>
<sequence length="251" mass="27930">MKCIFWIFVILEIFSFIRTTNIDGQSTGTTIPVSTNSVSQSIAISSLDSSTASFNQTTPAPTTDSINPLEHCPSNVQCSQLGGDCIQCSFNTSCFYGSVQEAECSPKPQVNCTGNQVFRRQFECRFCYQLPEVKYQCNHSTTCMISNSKNYYPPRSTYISLCTAQQDVLCLGRRRFYKERECNWTSGYKWSTAFILSITVGGFGVDRFYLGLWREAIGKLFSFGGLGVWTLVDVILIGVGYVGPADGSLYI</sequence>
<gene>
    <name evidence="11" type="ORF">LOTGIDRAFT_215567</name>
</gene>
<dbReference type="OrthoDB" id="10257855at2759"/>
<evidence type="ECO:0000256" key="9">
    <source>
        <dbReference type="SAM" id="SignalP"/>
    </source>
</evidence>
<protein>
    <recommendedName>
        <fullName evidence="10">TM2 domain-containing protein</fullName>
    </recommendedName>
</protein>
<dbReference type="STRING" id="225164.V4ALV5"/>
<evidence type="ECO:0000313" key="12">
    <source>
        <dbReference type="Proteomes" id="UP000030746"/>
    </source>
</evidence>
<evidence type="ECO:0000256" key="7">
    <source>
        <dbReference type="ARBA" id="ARBA00023180"/>
    </source>
</evidence>
<dbReference type="PANTHER" id="PTHR21016:SF7">
    <property type="entry name" value="TM2 DOMAIN-CONTAINING PROTEIN 3"/>
    <property type="match status" value="1"/>
</dbReference>
<organism evidence="11 12">
    <name type="scientific">Lottia gigantea</name>
    <name type="common">Giant owl limpet</name>
    <dbReference type="NCBI Taxonomy" id="225164"/>
    <lineage>
        <taxon>Eukaryota</taxon>
        <taxon>Metazoa</taxon>
        <taxon>Spiralia</taxon>
        <taxon>Lophotrochozoa</taxon>
        <taxon>Mollusca</taxon>
        <taxon>Gastropoda</taxon>
        <taxon>Patellogastropoda</taxon>
        <taxon>Lottioidea</taxon>
        <taxon>Lottiidae</taxon>
        <taxon>Lottia</taxon>
    </lineage>
</organism>
<accession>V4ALV5</accession>
<comment type="subcellular location">
    <subcellularLocation>
        <location evidence="1">Membrane</location>
        <topology evidence="1">Multi-pass membrane protein</topology>
    </subcellularLocation>
</comment>
<proteinExistence type="inferred from homology"/>
<keyword evidence="5 8" id="KW-1133">Transmembrane helix</keyword>
<evidence type="ECO:0000256" key="8">
    <source>
        <dbReference type="SAM" id="Phobius"/>
    </source>
</evidence>
<dbReference type="GeneID" id="20246578"/>
<dbReference type="InterPro" id="IPR007829">
    <property type="entry name" value="TM2"/>
</dbReference>
<keyword evidence="12" id="KW-1185">Reference proteome</keyword>
<evidence type="ECO:0000256" key="1">
    <source>
        <dbReference type="ARBA" id="ARBA00004141"/>
    </source>
</evidence>
<feature type="chain" id="PRO_5004716977" description="TM2 domain-containing protein" evidence="9">
    <location>
        <begin position="20"/>
        <end position="251"/>
    </location>
</feature>
<evidence type="ECO:0000256" key="3">
    <source>
        <dbReference type="ARBA" id="ARBA00022692"/>
    </source>
</evidence>
<dbReference type="PANTHER" id="PTHR21016">
    <property type="entry name" value="BETA-AMYLOID BINDING PROTEIN-RELATED"/>
    <property type="match status" value="1"/>
</dbReference>
<dbReference type="CTD" id="20246578"/>
<keyword evidence="3 8" id="KW-0812">Transmembrane</keyword>
<dbReference type="GO" id="GO:0016020">
    <property type="term" value="C:membrane"/>
    <property type="evidence" value="ECO:0007669"/>
    <property type="project" value="UniProtKB-SubCell"/>
</dbReference>
<name>V4ALV5_LOTGI</name>